<dbReference type="Proteomes" id="UP000481153">
    <property type="component" value="Unassembled WGS sequence"/>
</dbReference>
<dbReference type="AlphaFoldDB" id="A0A6G0XQG9"/>
<gene>
    <name evidence="1" type="ORF">Ae201684_002352</name>
</gene>
<evidence type="ECO:0000313" key="1">
    <source>
        <dbReference type="EMBL" id="KAF0742649.1"/>
    </source>
</evidence>
<organism evidence="1 2">
    <name type="scientific">Aphanomyces euteiches</name>
    <dbReference type="NCBI Taxonomy" id="100861"/>
    <lineage>
        <taxon>Eukaryota</taxon>
        <taxon>Sar</taxon>
        <taxon>Stramenopiles</taxon>
        <taxon>Oomycota</taxon>
        <taxon>Saprolegniomycetes</taxon>
        <taxon>Saprolegniales</taxon>
        <taxon>Verrucalvaceae</taxon>
        <taxon>Aphanomyces</taxon>
    </lineage>
</organism>
<proteinExistence type="predicted"/>
<evidence type="ECO:0000313" key="2">
    <source>
        <dbReference type="Proteomes" id="UP000481153"/>
    </source>
</evidence>
<accession>A0A6G0XQG9</accession>
<sequence>MASAIDFTKRNCSCSTPLFSKRYLRSHRSDSTKVVRCFPHCCPHHNDTAYCGSSLAVVVTAPAKFLEKCLVYFHFESSNDPKMSCGDILDERVITADRRRKGNPRGDWIPAQVVSSQDNRVFFEYKAVGSGGWHYGWIGGSSMHQRLTWHNIKAYVVLRLGGYQIQIVATITSPPFFVMSYRRSCKTCQANASGSMGREMCECTNIFRSGDSLLQEVLSKNTSHSELFNFNQVAPAHPVPVIAEVNTLERENVLAMLLLVVQRAQIAATSDIRFVFERLQGIHTHPLPLVCPALTCDLLDVCAEAGLALYHGSQNLTDFWRKHAPFLLDQKRLFPCYELWLQHATSCVSAVLTARGINTQAFLQSLLASCHAIDSSFTPVTEDPGTCSPLFEFFVAQLREIFLALDYNPPQQNFDSPYDGQWRVDLNSLQMSSVSAFSLFTIARWLTMAGIFDLHLVGHTIHLKSKLALFPTVWSELVLDNNARVFRVFPNGETSMTTCLNLLYGDYIGSVGQSQLSLTLVAWPLDDVQPRTSYICRVQVQANPGHHDTLVVSMKVSEFTIPINIEEMTCGERMNMLVQNQVDESLRLTVVATRIKE</sequence>
<dbReference type="EMBL" id="VJMJ01000025">
    <property type="protein sequence ID" value="KAF0742649.1"/>
    <property type="molecule type" value="Genomic_DNA"/>
</dbReference>
<name>A0A6G0XQG9_9STRA</name>
<dbReference type="VEuPathDB" id="FungiDB:AeMF1_019832"/>
<comment type="caution">
    <text evidence="1">The sequence shown here is derived from an EMBL/GenBank/DDBJ whole genome shotgun (WGS) entry which is preliminary data.</text>
</comment>
<keyword evidence="2" id="KW-1185">Reference proteome</keyword>
<reference evidence="1 2" key="1">
    <citation type="submission" date="2019-07" db="EMBL/GenBank/DDBJ databases">
        <title>Genomics analysis of Aphanomyces spp. identifies a new class of oomycete effector associated with host adaptation.</title>
        <authorList>
            <person name="Gaulin E."/>
        </authorList>
    </citation>
    <scope>NUCLEOTIDE SEQUENCE [LARGE SCALE GENOMIC DNA]</scope>
    <source>
        <strain evidence="1 2">ATCC 201684</strain>
    </source>
</reference>
<protein>
    <submittedName>
        <fullName evidence="1">Uncharacterized protein</fullName>
    </submittedName>
</protein>